<reference evidence="4 5" key="2">
    <citation type="submission" date="2018-12" db="EMBL/GenBank/DDBJ databases">
        <title>The genome sequences of strain 502.</title>
        <authorList>
            <person name="Gao J."/>
            <person name="Sun J."/>
        </authorList>
    </citation>
    <scope>NUCLEOTIDE SEQUENCE [LARGE SCALE GENOMIC DNA]</scope>
    <source>
        <strain evidence="4 5">502</strain>
    </source>
</reference>
<dbReference type="InterPro" id="IPR007361">
    <property type="entry name" value="DUF427"/>
</dbReference>
<feature type="region of interest" description="Disordered" evidence="1">
    <location>
        <begin position="1"/>
        <end position="21"/>
    </location>
</feature>
<evidence type="ECO:0000313" key="4">
    <source>
        <dbReference type="EMBL" id="RSZ33501.1"/>
    </source>
</evidence>
<evidence type="ECO:0000256" key="1">
    <source>
        <dbReference type="SAM" id="MobiDB-lite"/>
    </source>
</evidence>
<reference evidence="3 6" key="1">
    <citation type="submission" date="2018-11" db="EMBL/GenBank/DDBJ databases">
        <title>The genome of Variovorax sp T529.</title>
        <authorList>
            <person name="Gao J."/>
        </authorList>
    </citation>
    <scope>NUCLEOTIDE SEQUENCE [LARGE SCALE GENOMIC DNA]</scope>
    <source>
        <strain evidence="3 6">T529</strain>
    </source>
</reference>
<accession>A0A3P3EKZ5</accession>
<evidence type="ECO:0000313" key="3">
    <source>
        <dbReference type="EMBL" id="RRH87074.1"/>
    </source>
</evidence>
<dbReference type="PANTHER" id="PTHR34310:SF9">
    <property type="entry name" value="BLR5716 PROTEIN"/>
    <property type="match status" value="1"/>
</dbReference>
<evidence type="ECO:0000313" key="6">
    <source>
        <dbReference type="Proteomes" id="UP000271590"/>
    </source>
</evidence>
<organism evidence="3 6">
    <name type="scientific">Variovorax beijingensis</name>
    <dbReference type="NCBI Taxonomy" id="2496117"/>
    <lineage>
        <taxon>Bacteria</taxon>
        <taxon>Pseudomonadati</taxon>
        <taxon>Pseudomonadota</taxon>
        <taxon>Betaproteobacteria</taxon>
        <taxon>Burkholderiales</taxon>
        <taxon>Comamonadaceae</taxon>
        <taxon>Variovorax</taxon>
    </lineage>
</organism>
<comment type="caution">
    <text evidence="3">The sequence shown here is derived from an EMBL/GenBank/DDBJ whole genome shotgun (WGS) entry which is preliminary data.</text>
</comment>
<dbReference type="EMBL" id="RXFQ01000011">
    <property type="protein sequence ID" value="RSZ33501.1"/>
    <property type="molecule type" value="Genomic_DNA"/>
</dbReference>
<dbReference type="Proteomes" id="UP000271137">
    <property type="component" value="Unassembled WGS sequence"/>
</dbReference>
<feature type="compositionally biased region" description="Basic and acidic residues" evidence="1">
    <location>
        <begin position="9"/>
        <end position="20"/>
    </location>
</feature>
<dbReference type="EMBL" id="RQXU01000010">
    <property type="protein sequence ID" value="RRH87074.1"/>
    <property type="molecule type" value="Genomic_DNA"/>
</dbReference>
<protein>
    <submittedName>
        <fullName evidence="3">DUF427 domain-containing protein</fullName>
    </submittedName>
</protein>
<evidence type="ECO:0000259" key="2">
    <source>
        <dbReference type="Pfam" id="PF04248"/>
    </source>
</evidence>
<gene>
    <name evidence="3" type="ORF">EH244_18725</name>
    <name evidence="4" type="ORF">EJO66_20165</name>
</gene>
<sequence length="127" mass="14667">MSKSPGHQKWPDHQVREEPLRQPMEVEVEGVVVASSAEVIKVVEDKSPVRCYFPRTDVRTEKLKRSQTTSECPFKGTASYYSLNVGERQLEDAVWSYEDPYGEHQALKGRMAFYDDRLPEIHVRPKS</sequence>
<feature type="domain" description="DUF427" evidence="2">
    <location>
        <begin position="24"/>
        <end position="115"/>
    </location>
</feature>
<dbReference type="Gene3D" id="2.170.150.40">
    <property type="entry name" value="Domain of unknown function (DUF427)"/>
    <property type="match status" value="1"/>
</dbReference>
<dbReference type="PANTHER" id="PTHR34310">
    <property type="entry name" value="DUF427 DOMAIN PROTEIN (AFU_ORTHOLOGUE AFUA_3G02220)"/>
    <property type="match status" value="1"/>
</dbReference>
<dbReference type="Proteomes" id="UP000271590">
    <property type="component" value="Unassembled WGS sequence"/>
</dbReference>
<dbReference type="Pfam" id="PF04248">
    <property type="entry name" value="NTP_transf_9"/>
    <property type="match status" value="1"/>
</dbReference>
<dbReference type="InterPro" id="IPR038694">
    <property type="entry name" value="DUF427_sf"/>
</dbReference>
<name>A0A3P3EKZ5_9BURK</name>
<evidence type="ECO:0000313" key="5">
    <source>
        <dbReference type="Proteomes" id="UP000271137"/>
    </source>
</evidence>
<dbReference type="AlphaFoldDB" id="A0A3P3EKZ5"/>
<dbReference type="RefSeq" id="WP_124959869.1">
    <property type="nucleotide sequence ID" value="NZ_RQXU01000010.1"/>
</dbReference>
<keyword evidence="5" id="KW-1185">Reference proteome</keyword>
<proteinExistence type="predicted"/>